<dbReference type="EC" id="2.3.1.286" evidence="3"/>
<dbReference type="GO" id="GO:0036054">
    <property type="term" value="F:protein-malonyllysine demalonylase activity"/>
    <property type="evidence" value="ECO:0007669"/>
    <property type="project" value="InterPro"/>
</dbReference>
<dbReference type="Gene3D" id="3.30.1600.10">
    <property type="entry name" value="SIR2/SIRT2 'Small Domain"/>
    <property type="match status" value="1"/>
</dbReference>
<dbReference type="Pfam" id="PF02146">
    <property type="entry name" value="SIR2"/>
    <property type="match status" value="1"/>
</dbReference>
<comment type="domain">
    <text evidence="3">2 residues (Tyr-52 and Arg-55) present in a large hydrophobic pocket are probably involved in substrate specificity. They are important for desuccinylation activity, but dispensable for deacetylation activity.</text>
</comment>
<feature type="domain" description="Deacetylase sirtuin-type" evidence="5">
    <location>
        <begin position="1"/>
        <end position="239"/>
    </location>
</feature>
<evidence type="ECO:0000256" key="3">
    <source>
        <dbReference type="HAMAP-Rule" id="MF_01121"/>
    </source>
</evidence>
<dbReference type="InterPro" id="IPR026591">
    <property type="entry name" value="Sirtuin_cat_small_dom_sf"/>
</dbReference>
<dbReference type="InterPro" id="IPR026590">
    <property type="entry name" value="Ssirtuin_cat_dom"/>
</dbReference>
<feature type="binding site" evidence="3">
    <location>
        <position position="52"/>
    </location>
    <ligand>
        <name>substrate</name>
    </ligand>
</feature>
<reference evidence="7" key="1">
    <citation type="submission" date="2016-10" db="EMBL/GenBank/DDBJ databases">
        <authorList>
            <person name="Varghese N."/>
            <person name="Submissions S."/>
        </authorList>
    </citation>
    <scope>NUCLEOTIDE SEQUENCE [LARGE SCALE GENOMIC DNA]</scope>
    <source>
        <strain evidence="7">DSM 23317</strain>
    </source>
</reference>
<dbReference type="AlphaFoldDB" id="A0A1G8R9X6"/>
<evidence type="ECO:0000256" key="1">
    <source>
        <dbReference type="ARBA" id="ARBA00022679"/>
    </source>
</evidence>
<keyword evidence="7" id="KW-1185">Reference proteome</keyword>
<dbReference type="InterPro" id="IPR027546">
    <property type="entry name" value="Sirtuin_class_III"/>
</dbReference>
<proteinExistence type="inferred from homology"/>
<keyword evidence="2 3" id="KW-0520">NAD</keyword>
<dbReference type="EMBL" id="FNEM01000005">
    <property type="protein sequence ID" value="SDJ13741.1"/>
    <property type="molecule type" value="Genomic_DNA"/>
</dbReference>
<evidence type="ECO:0000313" key="7">
    <source>
        <dbReference type="Proteomes" id="UP000199527"/>
    </source>
</evidence>
<comment type="cofactor">
    <cofactor evidence="3">
        <name>Zn(2+)</name>
        <dbReference type="ChEBI" id="CHEBI:29105"/>
    </cofactor>
    <text evidence="3">Binds 1 zinc ion per subunit.</text>
</comment>
<dbReference type="HAMAP" id="MF_01121">
    <property type="entry name" value="Sirtuin_ClassIII"/>
    <property type="match status" value="1"/>
</dbReference>
<keyword evidence="1" id="KW-0808">Transferase</keyword>
<comment type="subcellular location">
    <subcellularLocation>
        <location evidence="3">Cytoplasm</location>
    </subcellularLocation>
</comment>
<feature type="active site" description="Proton acceptor" evidence="3">
    <location>
        <position position="107"/>
    </location>
</feature>
<keyword evidence="3" id="KW-0479">Metal-binding</keyword>
<comment type="catalytic activity">
    <reaction evidence="3">
        <text>N(6)-succinyl-L-lysyl-[protein] + NAD(+) + H2O = 2''-O-succinyl-ADP-D-ribose + nicotinamide + L-lysyl-[protein]</text>
        <dbReference type="Rhea" id="RHEA:47668"/>
        <dbReference type="Rhea" id="RHEA-COMP:9752"/>
        <dbReference type="Rhea" id="RHEA-COMP:11877"/>
        <dbReference type="ChEBI" id="CHEBI:15377"/>
        <dbReference type="ChEBI" id="CHEBI:17154"/>
        <dbReference type="ChEBI" id="CHEBI:29969"/>
        <dbReference type="ChEBI" id="CHEBI:57540"/>
        <dbReference type="ChEBI" id="CHEBI:87830"/>
        <dbReference type="ChEBI" id="CHEBI:87832"/>
    </reaction>
</comment>
<protein>
    <recommendedName>
        <fullName evidence="3">NAD-dependent protein deacylase</fullName>
        <ecNumber evidence="3">2.3.1.286</ecNumber>
    </recommendedName>
    <alternativeName>
        <fullName evidence="3">Regulatory protein SIR2 homolog</fullName>
    </alternativeName>
</protein>
<dbReference type="CDD" id="cd01412">
    <property type="entry name" value="SIRT5_Af1_CobB"/>
    <property type="match status" value="1"/>
</dbReference>
<evidence type="ECO:0000256" key="4">
    <source>
        <dbReference type="PROSITE-ProRule" id="PRU00236"/>
    </source>
</evidence>
<comment type="function">
    <text evidence="3">NAD-dependent lysine deacetylase and desuccinylase that specifically removes acetyl and succinyl groups on target proteins. Modulates the activities of several proteins which are inactive in their acylated form.</text>
</comment>
<dbReference type="NCBIfam" id="NF001755">
    <property type="entry name" value="PRK00481.1-5"/>
    <property type="match status" value="1"/>
</dbReference>
<feature type="binding site" evidence="3">
    <location>
        <begin position="174"/>
        <end position="176"/>
    </location>
    <ligand>
        <name>NAD(+)</name>
        <dbReference type="ChEBI" id="CHEBI:57540"/>
    </ligand>
</feature>
<dbReference type="SUPFAM" id="SSF52467">
    <property type="entry name" value="DHS-like NAD/FAD-binding domain"/>
    <property type="match status" value="1"/>
</dbReference>
<dbReference type="PANTHER" id="PTHR11085">
    <property type="entry name" value="NAD-DEPENDENT PROTEIN DEACYLASE SIRTUIN-5, MITOCHONDRIAL-RELATED"/>
    <property type="match status" value="1"/>
</dbReference>
<dbReference type="GO" id="GO:0036055">
    <property type="term" value="F:protein-succinyllysine desuccinylase activity"/>
    <property type="evidence" value="ECO:0007669"/>
    <property type="project" value="UniProtKB-UniRule"/>
</dbReference>
<dbReference type="GO" id="GO:0008270">
    <property type="term" value="F:zinc ion binding"/>
    <property type="evidence" value="ECO:0007669"/>
    <property type="project" value="UniProtKB-UniRule"/>
</dbReference>
<keyword evidence="3" id="KW-0862">Zinc</keyword>
<dbReference type="GO" id="GO:0017136">
    <property type="term" value="F:histone deacetylase activity, NAD-dependent"/>
    <property type="evidence" value="ECO:0007669"/>
    <property type="project" value="TreeGrafter"/>
</dbReference>
<dbReference type="PANTHER" id="PTHR11085:SF4">
    <property type="entry name" value="NAD-DEPENDENT PROTEIN DEACYLASE"/>
    <property type="match status" value="1"/>
</dbReference>
<dbReference type="GO" id="GO:0070403">
    <property type="term" value="F:NAD+ binding"/>
    <property type="evidence" value="ECO:0007669"/>
    <property type="project" value="UniProtKB-UniRule"/>
</dbReference>
<evidence type="ECO:0000256" key="2">
    <source>
        <dbReference type="ARBA" id="ARBA00023027"/>
    </source>
</evidence>
<gene>
    <name evidence="3" type="primary">cobB</name>
    <name evidence="6" type="ORF">SAMN04488540_105108</name>
</gene>
<name>A0A1G8R9X6_9GAMM</name>
<dbReference type="GO" id="GO:0005737">
    <property type="term" value="C:cytoplasm"/>
    <property type="evidence" value="ECO:0007669"/>
    <property type="project" value="UniProtKB-SubCell"/>
</dbReference>
<dbReference type="PROSITE" id="PS50305">
    <property type="entry name" value="SIRTUIN"/>
    <property type="match status" value="1"/>
</dbReference>
<accession>A0A1G8R9X6</accession>
<dbReference type="Gene3D" id="3.40.50.1220">
    <property type="entry name" value="TPP-binding domain"/>
    <property type="match status" value="1"/>
</dbReference>
<sequence>MKIVVLTGAGISAESGLKTFRAEDGLWEQHSIEEVATPEGYERNPRLVREFYNARWQQLGNGQVQPNAAHRALAELEAREEIDLTLITQNIDNLHERAGSRRVIHMHGELAKARCPRSQQVFPMVMPFSADNCCTCCIPAEILRPHVVWFGEMPLQLNQIYQSLSECDLFVAIGTSGTVYPAAGFVDMASQSHAQTLEINLEPSEVQSQFQYHLRGKASEMVPKVAHCLARSAPLTEIL</sequence>
<evidence type="ECO:0000259" key="5">
    <source>
        <dbReference type="PROSITE" id="PS50305"/>
    </source>
</evidence>
<organism evidence="6 7">
    <name type="scientific">Ferrimonas sediminum</name>
    <dbReference type="NCBI Taxonomy" id="718193"/>
    <lineage>
        <taxon>Bacteria</taxon>
        <taxon>Pseudomonadati</taxon>
        <taxon>Pseudomonadota</taxon>
        <taxon>Gammaproteobacteria</taxon>
        <taxon>Alteromonadales</taxon>
        <taxon>Ferrimonadaceae</taxon>
        <taxon>Ferrimonas</taxon>
    </lineage>
</organism>
<feature type="binding site" evidence="3">
    <location>
        <begin position="8"/>
        <end position="27"/>
    </location>
    <ligand>
        <name>NAD(+)</name>
        <dbReference type="ChEBI" id="CHEBI:57540"/>
    </ligand>
</feature>
<comment type="caution">
    <text evidence="3 4">Lacks conserved residue(s) required for the propagation of feature annotation.</text>
</comment>
<feature type="binding site" evidence="3">
    <location>
        <position position="115"/>
    </location>
    <ligand>
        <name>Zn(2+)</name>
        <dbReference type="ChEBI" id="CHEBI:29105"/>
    </ligand>
</feature>
<evidence type="ECO:0000313" key="6">
    <source>
        <dbReference type="EMBL" id="SDJ13741.1"/>
    </source>
</evidence>
<comment type="similarity">
    <text evidence="3">Belongs to the sirtuin family. Class III subfamily.</text>
</comment>
<feature type="binding site" evidence="3">
    <location>
        <begin position="200"/>
        <end position="202"/>
    </location>
    <ligand>
        <name>NAD(+)</name>
        <dbReference type="ChEBI" id="CHEBI:57540"/>
    </ligand>
</feature>
<comment type="catalytic activity">
    <reaction evidence="3">
        <text>N(6)-acetyl-L-lysyl-[protein] + NAD(+) + H2O = 2''-O-acetyl-ADP-D-ribose + nicotinamide + L-lysyl-[protein]</text>
        <dbReference type="Rhea" id="RHEA:43636"/>
        <dbReference type="Rhea" id="RHEA-COMP:9752"/>
        <dbReference type="Rhea" id="RHEA-COMP:10731"/>
        <dbReference type="ChEBI" id="CHEBI:15377"/>
        <dbReference type="ChEBI" id="CHEBI:17154"/>
        <dbReference type="ChEBI" id="CHEBI:29969"/>
        <dbReference type="ChEBI" id="CHEBI:57540"/>
        <dbReference type="ChEBI" id="CHEBI:61930"/>
        <dbReference type="ChEBI" id="CHEBI:83767"/>
        <dbReference type="EC" id="2.3.1.286"/>
    </reaction>
</comment>
<dbReference type="InterPro" id="IPR003000">
    <property type="entry name" value="Sirtuin"/>
</dbReference>
<feature type="binding site" evidence="3">
    <location>
        <position position="218"/>
    </location>
    <ligand>
        <name>NAD(+)</name>
        <dbReference type="ChEBI" id="CHEBI:57540"/>
    </ligand>
</feature>
<keyword evidence="3" id="KW-0963">Cytoplasm</keyword>
<feature type="binding site" evidence="3">
    <location>
        <begin position="89"/>
        <end position="92"/>
    </location>
    <ligand>
        <name>NAD(+)</name>
        <dbReference type="ChEBI" id="CHEBI:57540"/>
    </ligand>
</feature>
<feature type="binding site" evidence="3">
    <location>
        <position position="55"/>
    </location>
    <ligand>
        <name>substrate</name>
    </ligand>
</feature>
<dbReference type="InterPro" id="IPR050134">
    <property type="entry name" value="NAD-dep_sirtuin_deacylases"/>
</dbReference>
<dbReference type="InterPro" id="IPR029035">
    <property type="entry name" value="DHS-like_NAD/FAD-binding_dom"/>
</dbReference>
<feature type="binding site" evidence="3">
    <location>
        <position position="134"/>
    </location>
    <ligand>
        <name>Zn(2+)</name>
        <dbReference type="ChEBI" id="CHEBI:29105"/>
    </ligand>
</feature>
<dbReference type="Proteomes" id="UP000199527">
    <property type="component" value="Unassembled WGS sequence"/>
</dbReference>